<keyword evidence="2" id="KW-1185">Reference proteome</keyword>
<dbReference type="InParanoid" id="A0A165D489"/>
<dbReference type="Proteomes" id="UP000076842">
    <property type="component" value="Unassembled WGS sequence"/>
</dbReference>
<dbReference type="AlphaFoldDB" id="A0A165D489"/>
<evidence type="ECO:0000313" key="2">
    <source>
        <dbReference type="Proteomes" id="UP000076842"/>
    </source>
</evidence>
<gene>
    <name evidence="1" type="ORF">CALCODRAFT_502818</name>
</gene>
<sequence>MSVLSLIPAGTLAIVVCKWRHLNSDLPMIGIDPRNHLWGGWGYKYMVALGTGIGGPDWLLAEIEGDHCKVSFQRTNIFRRARPAVAVLQITRPHPYWQRSIEHLCQVLQDETFTCPEGDLFTLDAEGFMNQLRMSEWLADEVVRYVHPSKVMYDRVFEEMGAREIANAFTTSEAEEDANFIRSAWQGAAPRSSPQEYLESRADLILAEPPSDPESSPAE</sequence>
<evidence type="ECO:0000313" key="1">
    <source>
        <dbReference type="EMBL" id="KZT52032.1"/>
    </source>
</evidence>
<accession>A0A165D489</accession>
<organism evidence="1 2">
    <name type="scientific">Calocera cornea HHB12733</name>
    <dbReference type="NCBI Taxonomy" id="1353952"/>
    <lineage>
        <taxon>Eukaryota</taxon>
        <taxon>Fungi</taxon>
        <taxon>Dikarya</taxon>
        <taxon>Basidiomycota</taxon>
        <taxon>Agaricomycotina</taxon>
        <taxon>Dacrymycetes</taxon>
        <taxon>Dacrymycetales</taxon>
        <taxon>Dacrymycetaceae</taxon>
        <taxon>Calocera</taxon>
    </lineage>
</organism>
<reference evidence="1 2" key="1">
    <citation type="journal article" date="2016" name="Mol. Biol. Evol.">
        <title>Comparative Genomics of Early-Diverging Mushroom-Forming Fungi Provides Insights into the Origins of Lignocellulose Decay Capabilities.</title>
        <authorList>
            <person name="Nagy L.G."/>
            <person name="Riley R."/>
            <person name="Tritt A."/>
            <person name="Adam C."/>
            <person name="Daum C."/>
            <person name="Floudas D."/>
            <person name="Sun H."/>
            <person name="Yadav J.S."/>
            <person name="Pangilinan J."/>
            <person name="Larsson K.H."/>
            <person name="Matsuura K."/>
            <person name="Barry K."/>
            <person name="Labutti K."/>
            <person name="Kuo R."/>
            <person name="Ohm R.A."/>
            <person name="Bhattacharya S.S."/>
            <person name="Shirouzu T."/>
            <person name="Yoshinaga Y."/>
            <person name="Martin F.M."/>
            <person name="Grigoriev I.V."/>
            <person name="Hibbett D.S."/>
        </authorList>
    </citation>
    <scope>NUCLEOTIDE SEQUENCE [LARGE SCALE GENOMIC DNA]</scope>
    <source>
        <strain evidence="1 2">HHB12733</strain>
    </source>
</reference>
<name>A0A165D489_9BASI</name>
<proteinExistence type="predicted"/>
<dbReference type="EMBL" id="KV424081">
    <property type="protein sequence ID" value="KZT52032.1"/>
    <property type="molecule type" value="Genomic_DNA"/>
</dbReference>
<protein>
    <submittedName>
        <fullName evidence="1">Uncharacterized protein</fullName>
    </submittedName>
</protein>